<dbReference type="SMART" id="SM00516">
    <property type="entry name" value="SEC14"/>
    <property type="match status" value="1"/>
</dbReference>
<accession>H2ZEV6</accession>
<dbReference type="eggNOG" id="KOG1471">
    <property type="taxonomic scope" value="Eukaryota"/>
</dbReference>
<dbReference type="InterPro" id="IPR001251">
    <property type="entry name" value="CRAL-TRIO_dom"/>
</dbReference>
<evidence type="ECO:0000313" key="3">
    <source>
        <dbReference type="Proteomes" id="UP000007875"/>
    </source>
</evidence>
<dbReference type="SUPFAM" id="SSF46938">
    <property type="entry name" value="CRAL/TRIO N-terminal domain"/>
    <property type="match status" value="1"/>
</dbReference>
<reference evidence="2" key="3">
    <citation type="submission" date="2025-09" db="UniProtKB">
        <authorList>
            <consortium name="Ensembl"/>
        </authorList>
    </citation>
    <scope>IDENTIFICATION</scope>
</reference>
<dbReference type="PANTHER" id="PTHR10174">
    <property type="entry name" value="ALPHA-TOCOPHEROL TRANSFER PROTEIN-RELATED"/>
    <property type="match status" value="1"/>
</dbReference>
<dbReference type="Pfam" id="PF00650">
    <property type="entry name" value="CRAL_TRIO"/>
    <property type="match status" value="1"/>
</dbReference>
<dbReference type="SUPFAM" id="SSF52087">
    <property type="entry name" value="CRAL/TRIO domain"/>
    <property type="match status" value="1"/>
</dbReference>
<dbReference type="InterPro" id="IPR036865">
    <property type="entry name" value="CRAL-TRIO_dom_sf"/>
</dbReference>
<dbReference type="SMART" id="SM01100">
    <property type="entry name" value="CRAL_TRIO_N"/>
    <property type="match status" value="1"/>
</dbReference>
<dbReference type="Proteomes" id="UP000007875">
    <property type="component" value="Unassembled WGS sequence"/>
</dbReference>
<dbReference type="CDD" id="cd00170">
    <property type="entry name" value="SEC14"/>
    <property type="match status" value="1"/>
</dbReference>
<organism evidence="2 3">
    <name type="scientific">Ciona savignyi</name>
    <name type="common">Pacific transparent sea squirt</name>
    <dbReference type="NCBI Taxonomy" id="51511"/>
    <lineage>
        <taxon>Eukaryota</taxon>
        <taxon>Metazoa</taxon>
        <taxon>Chordata</taxon>
        <taxon>Tunicata</taxon>
        <taxon>Ascidiacea</taxon>
        <taxon>Phlebobranchia</taxon>
        <taxon>Cionidae</taxon>
        <taxon>Ciona</taxon>
    </lineage>
</organism>
<reference evidence="2" key="2">
    <citation type="submission" date="2025-08" db="UniProtKB">
        <authorList>
            <consortium name="Ensembl"/>
        </authorList>
    </citation>
    <scope>IDENTIFICATION</scope>
</reference>
<dbReference type="PRINTS" id="PR00180">
    <property type="entry name" value="CRETINALDHBP"/>
</dbReference>
<dbReference type="PANTHER" id="PTHR10174:SF200">
    <property type="entry name" value="RETINALDEHYDE-BINDING PROTEIN 1"/>
    <property type="match status" value="1"/>
</dbReference>
<dbReference type="Pfam" id="PF03765">
    <property type="entry name" value="CRAL_TRIO_N"/>
    <property type="match status" value="1"/>
</dbReference>
<dbReference type="PROSITE" id="PS50191">
    <property type="entry name" value="CRAL_TRIO"/>
    <property type="match status" value="1"/>
</dbReference>
<protein>
    <recommendedName>
        <fullName evidence="1">CRAL-TRIO domain-containing protein</fullName>
    </recommendedName>
</protein>
<dbReference type="STRING" id="51511.ENSCSAVP00000016122"/>
<dbReference type="Gene3D" id="1.10.8.20">
    <property type="entry name" value="N-terminal domain of phosphatidylinositol transfer protein sec14p"/>
    <property type="match status" value="1"/>
</dbReference>
<evidence type="ECO:0000259" key="1">
    <source>
        <dbReference type="PROSITE" id="PS50191"/>
    </source>
</evidence>
<sequence length="315" mass="35957">TSQAGTFRRISVSQETSFTPKDHGPIIGKHPLPIHTVKKAERELNETPETREREIANLRAIIEKRVQEATDEDKVEATGVRTRFASTSDAELIKFLRARKFDAEKAYTLMKGYVKYSIKHPDVVGNVRESDVRQWMGKGRPGVLPTRDAHGRVILFFRLDGWDPEEFPFTEVMQCFVYVLEKLLESEETQINGVCLVEDFSGYTLNHVSAVGINEYRQMIDMLQGSFPCRFKGIHCIRQPWFFAKAFGLIQPFLKAKLFERIHVLGEDLDPFFNEFKKDFLPEELGGTGAAYDGKALANMLFGPKKDDEDEDTAL</sequence>
<proteinExistence type="predicted"/>
<dbReference type="OMA" id="IETCTLI"/>
<name>H2ZEV6_CIOSA</name>
<dbReference type="InterPro" id="IPR036273">
    <property type="entry name" value="CRAL/TRIO_N_dom_sf"/>
</dbReference>
<dbReference type="InParanoid" id="H2ZEV6"/>
<dbReference type="HOGENOM" id="CLU_046597_4_0_1"/>
<dbReference type="Gene3D" id="3.40.525.10">
    <property type="entry name" value="CRAL-TRIO lipid binding domain"/>
    <property type="match status" value="1"/>
</dbReference>
<keyword evidence="3" id="KW-1185">Reference proteome</keyword>
<dbReference type="GO" id="GO:1902936">
    <property type="term" value="F:phosphatidylinositol bisphosphate binding"/>
    <property type="evidence" value="ECO:0007669"/>
    <property type="project" value="TreeGrafter"/>
</dbReference>
<dbReference type="InterPro" id="IPR011074">
    <property type="entry name" value="CRAL/TRIO_N_dom"/>
</dbReference>
<dbReference type="Ensembl" id="ENSCSAVT00000016303.1">
    <property type="protein sequence ID" value="ENSCSAVP00000016122.1"/>
    <property type="gene ID" value="ENSCSAVG00000009490.1"/>
</dbReference>
<dbReference type="AlphaFoldDB" id="H2ZEV6"/>
<evidence type="ECO:0000313" key="2">
    <source>
        <dbReference type="Ensembl" id="ENSCSAVP00000016122.1"/>
    </source>
</evidence>
<feature type="domain" description="CRAL-TRIO" evidence="1">
    <location>
        <begin position="141"/>
        <end position="293"/>
    </location>
</feature>
<dbReference type="GeneTree" id="ENSGT00940000160026"/>
<reference evidence="3" key="1">
    <citation type="submission" date="2003-08" db="EMBL/GenBank/DDBJ databases">
        <authorList>
            <person name="Birren B."/>
            <person name="Nusbaum C."/>
            <person name="Abebe A."/>
            <person name="Abouelleil A."/>
            <person name="Adekoya E."/>
            <person name="Ait-zahra M."/>
            <person name="Allen N."/>
            <person name="Allen T."/>
            <person name="An P."/>
            <person name="Anderson M."/>
            <person name="Anderson S."/>
            <person name="Arachchi H."/>
            <person name="Armbruster J."/>
            <person name="Bachantsang P."/>
            <person name="Baldwin J."/>
            <person name="Barry A."/>
            <person name="Bayul T."/>
            <person name="Blitshsteyn B."/>
            <person name="Bloom T."/>
            <person name="Blye J."/>
            <person name="Boguslavskiy L."/>
            <person name="Borowsky M."/>
            <person name="Boukhgalter B."/>
            <person name="Brunache A."/>
            <person name="Butler J."/>
            <person name="Calixte N."/>
            <person name="Calvo S."/>
            <person name="Camarata J."/>
            <person name="Campo K."/>
            <person name="Chang J."/>
            <person name="Cheshatsang Y."/>
            <person name="Citroen M."/>
            <person name="Collymore A."/>
            <person name="Considine T."/>
            <person name="Cook A."/>
            <person name="Cooke P."/>
            <person name="Corum B."/>
            <person name="Cuomo C."/>
            <person name="David R."/>
            <person name="Dawoe T."/>
            <person name="Degray S."/>
            <person name="Dodge S."/>
            <person name="Dooley K."/>
            <person name="Dorje P."/>
            <person name="Dorjee K."/>
            <person name="Dorris L."/>
            <person name="Duffey N."/>
            <person name="Dupes A."/>
            <person name="Elkins T."/>
            <person name="Engels R."/>
            <person name="Erickson J."/>
            <person name="Farina A."/>
            <person name="Faro S."/>
            <person name="Ferreira P."/>
            <person name="Fischer H."/>
            <person name="Fitzgerald M."/>
            <person name="Foley K."/>
            <person name="Gage D."/>
            <person name="Galagan J."/>
            <person name="Gearin G."/>
            <person name="Gnerre S."/>
            <person name="Gnirke A."/>
            <person name="Goyette A."/>
            <person name="Graham J."/>
            <person name="Grandbois E."/>
            <person name="Gyaltsen K."/>
            <person name="Hafez N."/>
            <person name="Hagopian D."/>
            <person name="Hagos B."/>
            <person name="Hall J."/>
            <person name="Hatcher B."/>
            <person name="Heller A."/>
            <person name="Higgins H."/>
            <person name="Honan T."/>
            <person name="Horn A."/>
            <person name="Houde N."/>
            <person name="Hughes L."/>
            <person name="Hulme W."/>
            <person name="Husby E."/>
            <person name="Iliev I."/>
            <person name="Jaffe D."/>
            <person name="Jones C."/>
            <person name="Kamal M."/>
            <person name="Kamat A."/>
            <person name="Kamvysselis M."/>
            <person name="Karlsson E."/>
            <person name="Kells C."/>
            <person name="Kieu A."/>
            <person name="Kisner P."/>
            <person name="Kodira C."/>
            <person name="Kulbokas E."/>
            <person name="Labutti K."/>
            <person name="Lama D."/>
            <person name="Landers T."/>
            <person name="Leger J."/>
            <person name="Levine S."/>
            <person name="Lewis D."/>
            <person name="Lewis T."/>
            <person name="Lindblad-toh K."/>
            <person name="Liu X."/>
            <person name="Lokyitsang T."/>
            <person name="Lokyitsang Y."/>
            <person name="Lucien O."/>
            <person name="Lui A."/>
            <person name="Ma L.J."/>
            <person name="Mabbitt R."/>
            <person name="Macdonald J."/>
            <person name="Maclean C."/>
            <person name="Major J."/>
            <person name="Manning J."/>
            <person name="Marabella R."/>
            <person name="Maru K."/>
            <person name="Matthews C."/>
            <person name="Mauceli E."/>
            <person name="Mccarthy M."/>
            <person name="Mcdonough S."/>
            <person name="Mcghee T."/>
            <person name="Meldrim J."/>
            <person name="Meneus L."/>
            <person name="Mesirov J."/>
            <person name="Mihalev A."/>
            <person name="Mihova T."/>
            <person name="Mikkelsen T."/>
            <person name="Mlenga V."/>
            <person name="Moru K."/>
            <person name="Mozes J."/>
            <person name="Mulrain L."/>
            <person name="Munson G."/>
            <person name="Naylor J."/>
            <person name="Newes C."/>
            <person name="Nguyen C."/>
            <person name="Nguyen N."/>
            <person name="Nguyen T."/>
            <person name="Nicol R."/>
            <person name="Nielsen C."/>
            <person name="Nizzari M."/>
            <person name="Norbu C."/>
            <person name="Norbu N."/>
            <person name="O'donnell P."/>
            <person name="Okoawo O."/>
            <person name="O'leary S."/>
            <person name="Omotosho B."/>
            <person name="O'neill K."/>
            <person name="Osman S."/>
            <person name="Parker S."/>
            <person name="Perrin D."/>
            <person name="Phunkhang P."/>
            <person name="Piqani B."/>
            <person name="Purcell S."/>
            <person name="Rachupka T."/>
            <person name="Ramasamy U."/>
            <person name="Rameau R."/>
            <person name="Ray V."/>
            <person name="Raymond C."/>
            <person name="Retta R."/>
            <person name="Richardson S."/>
            <person name="Rise C."/>
            <person name="Rodriguez J."/>
            <person name="Rogers J."/>
            <person name="Rogov P."/>
            <person name="Rutman M."/>
            <person name="Schupbach R."/>
            <person name="Seaman C."/>
            <person name="Settipalli S."/>
            <person name="Sharpe T."/>
            <person name="Sheridan J."/>
            <person name="Sherpa N."/>
            <person name="Shi J."/>
            <person name="Smirnov S."/>
            <person name="Smith C."/>
            <person name="Sougnez C."/>
            <person name="Spencer B."/>
            <person name="Stalker J."/>
            <person name="Stange-thomann N."/>
            <person name="Stavropoulos S."/>
            <person name="Stetson K."/>
            <person name="Stone C."/>
            <person name="Stone S."/>
            <person name="Stubbs M."/>
            <person name="Talamas J."/>
            <person name="Tchuinga P."/>
            <person name="Tenzing P."/>
            <person name="Tesfaye S."/>
            <person name="Theodore J."/>
            <person name="Thoulutsang Y."/>
            <person name="Topham K."/>
            <person name="Towey S."/>
            <person name="Tsamla T."/>
            <person name="Tsomo N."/>
            <person name="Vallee D."/>
            <person name="Vassiliev H."/>
            <person name="Venkataraman V."/>
            <person name="Vinson J."/>
            <person name="Vo A."/>
            <person name="Wade C."/>
            <person name="Wang S."/>
            <person name="Wangchuk T."/>
            <person name="Wangdi T."/>
            <person name="Whittaker C."/>
            <person name="Wilkinson J."/>
            <person name="Wu Y."/>
            <person name="Wyman D."/>
            <person name="Yadav S."/>
            <person name="Yang S."/>
            <person name="Yang X."/>
            <person name="Yeager S."/>
            <person name="Yee E."/>
            <person name="Young G."/>
            <person name="Zainoun J."/>
            <person name="Zembeck L."/>
            <person name="Zimmer A."/>
            <person name="Zody M."/>
            <person name="Lander E."/>
        </authorList>
    </citation>
    <scope>NUCLEOTIDE SEQUENCE [LARGE SCALE GENOMIC DNA]</scope>
</reference>
<dbReference type="GO" id="GO:0016020">
    <property type="term" value="C:membrane"/>
    <property type="evidence" value="ECO:0007669"/>
    <property type="project" value="TreeGrafter"/>
</dbReference>